<feature type="coiled-coil region" evidence="7">
    <location>
        <begin position="1461"/>
        <end position="1488"/>
    </location>
</feature>
<dbReference type="SUPFAM" id="SSF52540">
    <property type="entry name" value="P-loop containing nucleoside triphosphate hydrolases"/>
    <property type="match status" value="1"/>
</dbReference>
<reference evidence="11 12" key="1">
    <citation type="submission" date="2025-04" db="UniProtKB">
        <authorList>
            <consortium name="RefSeq"/>
        </authorList>
    </citation>
    <scope>IDENTIFICATION</scope>
    <source>
        <tissue evidence="11 12">Blood</tissue>
    </source>
</reference>
<dbReference type="PANTHER" id="PTHR10887">
    <property type="entry name" value="DNA2/NAM7 HELICASE FAMILY"/>
    <property type="match status" value="1"/>
</dbReference>
<evidence type="ECO:0000313" key="11">
    <source>
        <dbReference type="RefSeq" id="XP_054840650.1"/>
    </source>
</evidence>
<keyword evidence="5" id="KW-0862">Zinc</keyword>
<dbReference type="RefSeq" id="XP_054840653.1">
    <property type="nucleotide sequence ID" value="XM_054984678.1"/>
</dbReference>
<dbReference type="PANTHER" id="PTHR10887:SF341">
    <property type="entry name" value="NFX1-TYPE ZINC FINGER-CONTAINING PROTEIN 1"/>
    <property type="match status" value="1"/>
</dbReference>
<evidence type="ECO:0000256" key="3">
    <source>
        <dbReference type="ARBA" id="ARBA00022723"/>
    </source>
</evidence>
<protein>
    <submittedName>
        <fullName evidence="11 12">NFX1-type zinc finger-containing protein 1-like</fullName>
    </submittedName>
</protein>
<feature type="compositionally biased region" description="Polar residues" evidence="8">
    <location>
        <begin position="1757"/>
        <end position="1769"/>
    </location>
</feature>
<keyword evidence="7" id="KW-0175">Coiled coil</keyword>
<dbReference type="KEGG" id="emc:129333188"/>
<dbReference type="GeneID" id="129333188"/>
<proteinExistence type="predicted"/>
<dbReference type="InterPro" id="IPR027417">
    <property type="entry name" value="P-loop_NTPase"/>
</dbReference>
<dbReference type="CDD" id="cd18808">
    <property type="entry name" value="SF1_C_Upf1"/>
    <property type="match status" value="1"/>
</dbReference>
<evidence type="ECO:0000313" key="13">
    <source>
        <dbReference type="RefSeq" id="XP_054840652.1"/>
    </source>
</evidence>
<dbReference type="GO" id="GO:0002376">
    <property type="term" value="P:immune system process"/>
    <property type="evidence" value="ECO:0007669"/>
    <property type="project" value="UniProtKB-KW"/>
</dbReference>
<gene>
    <name evidence="11 12 13 14" type="primary">LOC129333188</name>
</gene>
<dbReference type="GO" id="GO:0005737">
    <property type="term" value="C:cytoplasm"/>
    <property type="evidence" value="ECO:0007669"/>
    <property type="project" value="UniProtKB-SubCell"/>
</dbReference>
<evidence type="ECO:0000256" key="4">
    <source>
        <dbReference type="ARBA" id="ARBA00022771"/>
    </source>
</evidence>
<dbReference type="Pfam" id="PF13086">
    <property type="entry name" value="AAA_11"/>
    <property type="match status" value="2"/>
</dbReference>
<evidence type="ECO:0000313" key="14">
    <source>
        <dbReference type="RefSeq" id="XP_054840653.1"/>
    </source>
</evidence>
<evidence type="ECO:0000259" key="9">
    <source>
        <dbReference type="PROSITE" id="PS51981"/>
    </source>
</evidence>
<dbReference type="Pfam" id="PF25396">
    <property type="entry name" value="ZNFX1"/>
    <property type="match status" value="1"/>
</dbReference>
<dbReference type="GO" id="GO:0031048">
    <property type="term" value="P:regulatory ncRNA-mediated heterochromatin formation"/>
    <property type="evidence" value="ECO:0007669"/>
    <property type="project" value="TreeGrafter"/>
</dbReference>
<sequence>MSGLKRRWRDLPGRGPSPPPHKALRLSPEPGPSRGQDSCSILEDLDRLGNHNPEQLLAFLKAHTALLERALGSPGLSPHQVRAVLHALRCVTKAPLEPQEVQPVLLMVLQPPFMLQSLLGYIAHLETFCCEDGRISQEVVGDVVVTLHHLLTAFPGQARTLLCYPMDLLYATIQRLQSRGFQFTWITQKWLWDTKFLLDKAFPNQGELRSGSLASPASREDFHLIPVFPTPEDIFLEPTWKLKPNIIVGKYRSDAAYLDTHFRLLREDLVKPLRDGISAQFTLQNLFSGSEKVRGELLLYQNVWLVQVGASPSGVMYLAKYVSKQKAAPVSSKRLLSGSLVCLISNDSHHVLFGTVAGCNRKELPHGAVWLDLKHSHRSLQGHVGRTCFTMVESPAFFEAYRYVLEGLQEVVANHVPFRRYIVQCDLDISRPAYLEGEALPFDLSALRSLGSKCGLAASSSPQEEAPLVDLTAVSPFCSPLWTPETFPGLDESQILAIRMALSREFVLIQGPPGTGKTFIGLKILEVLLANQALWNKDCTPCLVVCYTNHALDQFLEGILKFQRSGVVRIGGRSKNQAVASCSLRNVRKQSSGFLLFGEKQQYGRMLGSLRRRKGSIACCTELLELLPRGILTGKELEAEITEDHLWVPEGGLLQWLKIYPPKEEVRPRRHRSCRRPAGTELLRYDKDERFLDDDYSDDDEKVEDLPGLKSKFAYILPAKESPSQTWMKSCLTEGDIMSSEEVSEIQDLWALRLRDRWRLYRRWVAAYRNKLVAVLVEKLEVYEKDAAQLQELTFQEDLKILQHSRVIGMTTTGAAKYRKLLQNIRPRIVVVEEAAEILEAHVLTALTSSCQHLILIGDHQQLRPKPADYTLERKHFLGISLFERMINNHLPYVQLLYQHRMRPEISQLLVPLFYRELQDHAVVLDYEKIKGVERSIFFVQHREEESRSVDSESYSNLHEASFLVSLTSYLLKQGYAESQITILTPYHGQVMKIRTLLKKQEMEAVAAHTVDDFQGEENNIVLLSLVRSNSQRKIGFLQDKNRLCVALSRAKLGFYCIGNLGCISASSKLWKEFTLLLKSKNLLGEELTLMCQNHPETKTAVKATADFSKLPDGGCTLKCQTRLECGHPCTRRCHPCDTEHRTNTCEFPCSKSLCAFSHKCPRKCGESCEPCSVKVEKVIPKCGHSQMVPCHVPAHSWVCEELCQQLLECNHPCKLRCGQDCRARHCRETVQVTLPCSHSTQTDCFRQKMPLLCYEKCKQRLECGHRCQGSCYKCLQGRMHAACRRKCTRVLLCSHVCQGSCCENCPPCGRKCLKKCRHSHCGKSCGEVCFSCKQPCAWKCRHHKCTQMCSEICNRPPCNEPCRKTLKCTHPCVGLCGEPCPPKCRVCHRDELTEIFFGNEDEPDSRFVVLEDCGHIFEVGGLDRWVDSAPDEGAAQHVQQKVCPKCATPIQGSPRYNNIIKARQQHIEEIKRKVQGSERELQAGKTALLDTLASVQLASHYFTQEALRRKVERSSSLQSLRSWENTMNFLQSTQRLKKQAEECGQERRRRLIGWAEAVEAWLGRREGDTFSAQQLKECRNEIGRISYLANIFVRLSSYETQLPDLPALSSAAVDEALQLLSPQKPFTDADEELLQATLEKIDALLPASGMRLSEAERVSVVEAMDFGKGHWYKCPKGHLYTIGECGRAMEESRCPECGAAIGGGQHRLNPSNAAADEILNPVEGATEHDSRLSNIVELTGLSDRLALPRLAPATPSPQLGSPSSTISSPKEAGTNPLEQALSPSSPLASPGSPSDSSSSLSCIQHAPTITDTNCPSVLWLPTHQPHSPPPPVKTCPGPASSGEENAEEYSPTGSAAPEAPSTPDGDSTSTVQLQTPVRALVENQEPPEMIHQAPETDSPPPS</sequence>
<dbReference type="GO" id="GO:0004386">
    <property type="term" value="F:helicase activity"/>
    <property type="evidence" value="ECO:0007669"/>
    <property type="project" value="InterPro"/>
</dbReference>
<dbReference type="GO" id="GO:0031380">
    <property type="term" value="C:nuclear RNA-directed RNA polymerase complex"/>
    <property type="evidence" value="ECO:0007669"/>
    <property type="project" value="TreeGrafter"/>
</dbReference>
<feature type="compositionally biased region" description="Polar residues" evidence="8">
    <location>
        <begin position="1865"/>
        <end position="1876"/>
    </location>
</feature>
<evidence type="ECO:0000256" key="2">
    <source>
        <dbReference type="ARBA" id="ARBA00022490"/>
    </source>
</evidence>
<dbReference type="InterPro" id="IPR041677">
    <property type="entry name" value="DNA2/NAM7_AAA_11"/>
</dbReference>
<feature type="region of interest" description="Disordered" evidence="8">
    <location>
        <begin position="1"/>
        <end position="37"/>
    </location>
</feature>
<keyword evidence="4" id="KW-0863">Zinc-finger</keyword>
<dbReference type="Pfam" id="PF13087">
    <property type="entry name" value="AAA_12"/>
    <property type="match status" value="1"/>
</dbReference>
<keyword evidence="2" id="KW-0963">Cytoplasm</keyword>
<accession>A0AA97JNI3</accession>
<keyword evidence="10" id="KW-1185">Reference proteome</keyword>
<evidence type="ECO:0000313" key="10">
    <source>
        <dbReference type="Proteomes" id="UP001190640"/>
    </source>
</evidence>
<dbReference type="CDD" id="cd17936">
    <property type="entry name" value="EEXXEc_NFX1"/>
    <property type="match status" value="1"/>
</dbReference>
<dbReference type="RefSeq" id="XP_054840652.1">
    <property type="nucleotide sequence ID" value="XM_054984677.1"/>
</dbReference>
<dbReference type="CDD" id="cd06008">
    <property type="entry name" value="NF-X1-zinc-finger"/>
    <property type="match status" value="1"/>
</dbReference>
<organism evidence="10 12">
    <name type="scientific">Eublepharis macularius</name>
    <name type="common">Leopard gecko</name>
    <name type="synonym">Cyrtodactylus macularius</name>
    <dbReference type="NCBI Taxonomy" id="481883"/>
    <lineage>
        <taxon>Eukaryota</taxon>
        <taxon>Metazoa</taxon>
        <taxon>Chordata</taxon>
        <taxon>Craniata</taxon>
        <taxon>Vertebrata</taxon>
        <taxon>Euteleostomi</taxon>
        <taxon>Lepidosauria</taxon>
        <taxon>Squamata</taxon>
        <taxon>Bifurcata</taxon>
        <taxon>Gekkota</taxon>
        <taxon>Eublepharidae</taxon>
        <taxon>Eublepharinae</taxon>
        <taxon>Eublepharis</taxon>
    </lineage>
</organism>
<dbReference type="InterPro" id="IPR047187">
    <property type="entry name" value="SF1_C_Upf1"/>
</dbReference>
<dbReference type="InterPro" id="IPR041679">
    <property type="entry name" value="DNA2/NAM7-like_C"/>
</dbReference>
<feature type="region of interest" description="Disordered" evidence="8">
    <location>
        <begin position="1821"/>
        <end position="1903"/>
    </location>
</feature>
<evidence type="ECO:0000256" key="1">
    <source>
        <dbReference type="ARBA" id="ARBA00004496"/>
    </source>
</evidence>
<evidence type="ECO:0000256" key="8">
    <source>
        <dbReference type="SAM" id="MobiDB-lite"/>
    </source>
</evidence>
<dbReference type="PROSITE" id="PS51981">
    <property type="entry name" value="ZF_RZ"/>
    <property type="match status" value="1"/>
</dbReference>
<comment type="subcellular location">
    <subcellularLocation>
        <location evidence="1">Cytoplasm</location>
    </subcellularLocation>
</comment>
<dbReference type="Proteomes" id="UP001190640">
    <property type="component" value="Chromosome 7"/>
</dbReference>
<evidence type="ECO:0000313" key="12">
    <source>
        <dbReference type="RefSeq" id="XP_054840651.1"/>
    </source>
</evidence>
<dbReference type="RefSeq" id="XP_054840651.1">
    <property type="nucleotide sequence ID" value="XM_054984676.1"/>
</dbReference>
<feature type="region of interest" description="Disordered" evidence="8">
    <location>
        <begin position="1751"/>
        <end position="1802"/>
    </location>
</feature>
<dbReference type="InterPro" id="IPR057373">
    <property type="entry name" value="ZNFX1"/>
</dbReference>
<keyword evidence="6" id="KW-0391">Immunity</keyword>
<keyword evidence="3" id="KW-0479">Metal-binding</keyword>
<name>A0AA97JNI3_EUBMA</name>
<dbReference type="FunFam" id="3.40.50.300:FF:000742">
    <property type="entry name" value="NFX1-type zinc finger-containing protein 1"/>
    <property type="match status" value="1"/>
</dbReference>
<feature type="domain" description="RZ-type" evidence="9">
    <location>
        <begin position="1653"/>
        <end position="1726"/>
    </location>
</feature>
<dbReference type="GO" id="GO:0008270">
    <property type="term" value="F:zinc ion binding"/>
    <property type="evidence" value="ECO:0007669"/>
    <property type="project" value="UniProtKB-KW"/>
</dbReference>
<evidence type="ECO:0000256" key="6">
    <source>
        <dbReference type="ARBA" id="ARBA00022859"/>
    </source>
</evidence>
<evidence type="ECO:0000256" key="5">
    <source>
        <dbReference type="ARBA" id="ARBA00022833"/>
    </source>
</evidence>
<dbReference type="RefSeq" id="XP_054840650.1">
    <property type="nucleotide sequence ID" value="XM_054984675.1"/>
</dbReference>
<feature type="compositionally biased region" description="Low complexity" evidence="8">
    <location>
        <begin position="1782"/>
        <end position="1802"/>
    </location>
</feature>
<dbReference type="Gene3D" id="3.40.50.300">
    <property type="entry name" value="P-loop containing nucleotide triphosphate hydrolases"/>
    <property type="match status" value="3"/>
</dbReference>
<evidence type="ECO:0000256" key="7">
    <source>
        <dbReference type="SAM" id="Coils"/>
    </source>
</evidence>
<dbReference type="InterPro" id="IPR046439">
    <property type="entry name" value="ZF_RZ_dom"/>
</dbReference>
<dbReference type="InterPro" id="IPR045055">
    <property type="entry name" value="DNA2/NAM7-like"/>
</dbReference>
<dbReference type="Pfam" id="PF20173">
    <property type="entry name" value="ZnF_RZ-type"/>
    <property type="match status" value="1"/>
</dbReference>